<protein>
    <recommendedName>
        <fullName evidence="3">F-box domain-containing protein</fullName>
    </recommendedName>
</protein>
<organism evidence="1 2">
    <name type="scientific">Obba rivulosa</name>
    <dbReference type="NCBI Taxonomy" id="1052685"/>
    <lineage>
        <taxon>Eukaryota</taxon>
        <taxon>Fungi</taxon>
        <taxon>Dikarya</taxon>
        <taxon>Basidiomycota</taxon>
        <taxon>Agaricomycotina</taxon>
        <taxon>Agaricomycetes</taxon>
        <taxon>Polyporales</taxon>
        <taxon>Gelatoporiaceae</taxon>
        <taxon>Obba</taxon>
    </lineage>
</organism>
<reference evidence="1 2" key="1">
    <citation type="submission" date="2016-07" db="EMBL/GenBank/DDBJ databases">
        <title>Draft genome of the white-rot fungus Obba rivulosa 3A-2.</title>
        <authorList>
            <consortium name="DOE Joint Genome Institute"/>
            <person name="Miettinen O."/>
            <person name="Riley R."/>
            <person name="Acob R."/>
            <person name="Barry K."/>
            <person name="Cullen D."/>
            <person name="De Vries R."/>
            <person name="Hainaut M."/>
            <person name="Hatakka A."/>
            <person name="Henrissat B."/>
            <person name="Hilden K."/>
            <person name="Kuo R."/>
            <person name="Labutti K."/>
            <person name="Lipzen A."/>
            <person name="Makela M.R."/>
            <person name="Sandor L."/>
            <person name="Spatafora J.W."/>
            <person name="Grigoriev I.V."/>
            <person name="Hibbett D.S."/>
        </authorList>
    </citation>
    <scope>NUCLEOTIDE SEQUENCE [LARGE SCALE GENOMIC DNA]</scope>
    <source>
        <strain evidence="1 2">3A-2</strain>
    </source>
</reference>
<feature type="non-terminal residue" evidence="1">
    <location>
        <position position="87"/>
    </location>
</feature>
<proteinExistence type="predicted"/>
<keyword evidence="2" id="KW-1185">Reference proteome</keyword>
<evidence type="ECO:0000313" key="2">
    <source>
        <dbReference type="Proteomes" id="UP000250043"/>
    </source>
</evidence>
<sequence length="87" mass="10037">MLPTTALRGTQECRIPPEVTDRIIDVLSSDKRALRKCSLTCRRWLPRSRFHLFKTIELIRQPAPIEEFALFLKSSSHVSPYVQSLAI</sequence>
<dbReference type="Proteomes" id="UP000250043">
    <property type="component" value="Unassembled WGS sequence"/>
</dbReference>
<accession>A0A8E2AYE9</accession>
<evidence type="ECO:0000313" key="1">
    <source>
        <dbReference type="EMBL" id="OCH90377.1"/>
    </source>
</evidence>
<name>A0A8E2AYE9_9APHY</name>
<dbReference type="EMBL" id="KV722405">
    <property type="protein sequence ID" value="OCH90377.1"/>
    <property type="molecule type" value="Genomic_DNA"/>
</dbReference>
<gene>
    <name evidence="1" type="ORF">OBBRIDRAFT_730880</name>
</gene>
<evidence type="ECO:0008006" key="3">
    <source>
        <dbReference type="Google" id="ProtNLM"/>
    </source>
</evidence>
<dbReference type="OrthoDB" id="2798901at2759"/>
<dbReference type="AlphaFoldDB" id="A0A8E2AYE9"/>